<evidence type="ECO:0000313" key="3">
    <source>
        <dbReference type="Proteomes" id="UP001385951"/>
    </source>
</evidence>
<keyword evidence="3" id="KW-1185">Reference proteome</keyword>
<accession>A0AAW0GGZ6</accession>
<proteinExistence type="predicted"/>
<sequence>MTTQISRRGTRVQDHDIKPSLPRPNVSGATKLNSPSRQTEDQLIVYNPTLRSFATQLSLESVDHLRSIIVINETPVADWFGVFQTLAQNATGLEVLVISGITFVVNITSAMKLLISLNSFLLKPMIRETLTTLSLDVRLVDSCLPDLTYALAQSRIKQLRLVISIQDEFYLSNFGLDVIGSIASRIPELEELVLDQVETRRHVPLLEDAFEDWIRVIQACPRLQILTMPAIFIDRSIGILGEPQEDETYLDREEVITVLDDWATEIMEGVVGQYEFREFRFLFYEEQRIRVLRIRQYMEVIEQLGERDNCLFWLPKDTGI</sequence>
<evidence type="ECO:0000313" key="2">
    <source>
        <dbReference type="EMBL" id="KAK7689079.1"/>
    </source>
</evidence>
<reference evidence="2 3" key="1">
    <citation type="submission" date="2022-09" db="EMBL/GenBank/DDBJ databases">
        <authorList>
            <person name="Palmer J.M."/>
        </authorList>
    </citation>
    <scope>NUCLEOTIDE SEQUENCE [LARGE SCALE GENOMIC DNA]</scope>
    <source>
        <strain evidence="2 3">DSM 7382</strain>
    </source>
</reference>
<evidence type="ECO:0000256" key="1">
    <source>
        <dbReference type="SAM" id="MobiDB-lite"/>
    </source>
</evidence>
<dbReference type="AlphaFoldDB" id="A0AAW0GGZ6"/>
<name>A0AAW0GGZ6_9APHY</name>
<feature type="compositionally biased region" description="Polar residues" evidence="1">
    <location>
        <begin position="27"/>
        <end position="37"/>
    </location>
</feature>
<gene>
    <name evidence="2" type="ORF">QCA50_007770</name>
</gene>
<dbReference type="Proteomes" id="UP001385951">
    <property type="component" value="Unassembled WGS sequence"/>
</dbReference>
<organism evidence="2 3">
    <name type="scientific">Cerrena zonata</name>
    <dbReference type="NCBI Taxonomy" id="2478898"/>
    <lineage>
        <taxon>Eukaryota</taxon>
        <taxon>Fungi</taxon>
        <taxon>Dikarya</taxon>
        <taxon>Basidiomycota</taxon>
        <taxon>Agaricomycotina</taxon>
        <taxon>Agaricomycetes</taxon>
        <taxon>Polyporales</taxon>
        <taxon>Cerrenaceae</taxon>
        <taxon>Cerrena</taxon>
    </lineage>
</organism>
<feature type="region of interest" description="Disordered" evidence="1">
    <location>
        <begin position="1"/>
        <end position="38"/>
    </location>
</feature>
<comment type="caution">
    <text evidence="2">The sequence shown here is derived from an EMBL/GenBank/DDBJ whole genome shotgun (WGS) entry which is preliminary data.</text>
</comment>
<protein>
    <submittedName>
        <fullName evidence="2">Uncharacterized protein</fullName>
    </submittedName>
</protein>
<dbReference type="EMBL" id="JASBNA010000009">
    <property type="protein sequence ID" value="KAK7689079.1"/>
    <property type="molecule type" value="Genomic_DNA"/>
</dbReference>